<keyword evidence="5" id="KW-0325">Glycoprotein</keyword>
<comment type="subcellular location">
    <subcellularLocation>
        <location evidence="1">Secreted</location>
    </subcellularLocation>
</comment>
<dbReference type="PANTHER" id="PTHR13234">
    <property type="entry name" value="GAMMA-INTERFERON INDUCIBLE LYSOSOMAL THIOL REDUCTASE GILT"/>
    <property type="match status" value="1"/>
</dbReference>
<accession>A0AAN9JPR8</accession>
<dbReference type="EMBL" id="JAYKXN010000003">
    <property type="protein sequence ID" value="KAK7301642.1"/>
    <property type="molecule type" value="Genomic_DNA"/>
</dbReference>
<organism evidence="7 8">
    <name type="scientific">Clitoria ternatea</name>
    <name type="common">Butterfly pea</name>
    <dbReference type="NCBI Taxonomy" id="43366"/>
    <lineage>
        <taxon>Eukaryota</taxon>
        <taxon>Viridiplantae</taxon>
        <taxon>Streptophyta</taxon>
        <taxon>Embryophyta</taxon>
        <taxon>Tracheophyta</taxon>
        <taxon>Spermatophyta</taxon>
        <taxon>Magnoliopsida</taxon>
        <taxon>eudicotyledons</taxon>
        <taxon>Gunneridae</taxon>
        <taxon>Pentapetalae</taxon>
        <taxon>rosids</taxon>
        <taxon>fabids</taxon>
        <taxon>Fabales</taxon>
        <taxon>Fabaceae</taxon>
        <taxon>Papilionoideae</taxon>
        <taxon>50 kb inversion clade</taxon>
        <taxon>NPAAA clade</taxon>
        <taxon>indigoferoid/millettioid clade</taxon>
        <taxon>Phaseoleae</taxon>
        <taxon>Clitoria</taxon>
    </lineage>
</organism>
<proteinExistence type="inferred from homology"/>
<comment type="caution">
    <text evidence="7">The sequence shown here is derived from an EMBL/GenBank/DDBJ whole genome shotgun (WGS) entry which is preliminary data.</text>
</comment>
<evidence type="ECO:0000256" key="4">
    <source>
        <dbReference type="ARBA" id="ARBA00022729"/>
    </source>
</evidence>
<dbReference type="GO" id="GO:0005576">
    <property type="term" value="C:extracellular region"/>
    <property type="evidence" value="ECO:0007669"/>
    <property type="project" value="UniProtKB-SubCell"/>
</dbReference>
<sequence length="241" mass="27455">MASGSTLYLSLFVYLALFTLSSQSDEKVTLDVYYESLCPGSSQFIVDYLPVLFDSDLISIVDLKLSPYGNTKLYPWIPGEPITNATFYCQHGEYECLLDIVQACAIDIWPEVIKHFSFIHCIEKLVSQGKETEWESCFDKLDLDPEPIKQCYTSDYGEKLELKYAAETAALQPRKLYVPWVVLNGEPLYEDIDNYISRICSAYKGSDAFEICGRASNLRQVKGKPKPSVCYMERGMSTWEK</sequence>
<comment type="similarity">
    <text evidence="2">Belongs to the GILT family.</text>
</comment>
<evidence type="ECO:0000256" key="2">
    <source>
        <dbReference type="ARBA" id="ARBA00005679"/>
    </source>
</evidence>
<reference evidence="7 8" key="1">
    <citation type="submission" date="2024-01" db="EMBL/GenBank/DDBJ databases">
        <title>The genomes of 5 underutilized Papilionoideae crops provide insights into root nodulation and disease resistance.</title>
        <authorList>
            <person name="Yuan L."/>
        </authorList>
    </citation>
    <scope>NUCLEOTIDE SEQUENCE [LARGE SCALE GENOMIC DNA]</scope>
    <source>
        <strain evidence="7">LY-2023</strain>
        <tissue evidence="7">Leaf</tissue>
    </source>
</reference>
<protein>
    <recommendedName>
        <fullName evidence="9">Gamma-interferon-inducible lysosomal thiol reductase</fullName>
    </recommendedName>
</protein>
<evidence type="ECO:0000313" key="7">
    <source>
        <dbReference type="EMBL" id="KAK7301642.1"/>
    </source>
</evidence>
<keyword evidence="3" id="KW-0964">Secreted</keyword>
<dbReference type="PANTHER" id="PTHR13234:SF8">
    <property type="entry name" value="GAMMA-INTERFERON-INDUCIBLE LYSOSOMAL THIOL REDUCTASE"/>
    <property type="match status" value="1"/>
</dbReference>
<dbReference type="Pfam" id="PF03227">
    <property type="entry name" value="GILT"/>
    <property type="match status" value="1"/>
</dbReference>
<keyword evidence="8" id="KW-1185">Reference proteome</keyword>
<dbReference type="AlphaFoldDB" id="A0AAN9JPR8"/>
<evidence type="ECO:0008006" key="9">
    <source>
        <dbReference type="Google" id="ProtNLM"/>
    </source>
</evidence>
<dbReference type="InterPro" id="IPR004911">
    <property type="entry name" value="Interferon-induced_GILT"/>
</dbReference>
<evidence type="ECO:0000313" key="8">
    <source>
        <dbReference type="Proteomes" id="UP001359559"/>
    </source>
</evidence>
<evidence type="ECO:0000256" key="6">
    <source>
        <dbReference type="SAM" id="SignalP"/>
    </source>
</evidence>
<evidence type="ECO:0000256" key="3">
    <source>
        <dbReference type="ARBA" id="ARBA00022525"/>
    </source>
</evidence>
<name>A0AAN9JPR8_CLITE</name>
<dbReference type="GO" id="GO:0016671">
    <property type="term" value="F:oxidoreductase activity, acting on a sulfur group of donors, disulfide as acceptor"/>
    <property type="evidence" value="ECO:0007669"/>
    <property type="project" value="InterPro"/>
</dbReference>
<dbReference type="Proteomes" id="UP001359559">
    <property type="component" value="Unassembled WGS sequence"/>
</dbReference>
<feature type="signal peptide" evidence="6">
    <location>
        <begin position="1"/>
        <end position="24"/>
    </location>
</feature>
<gene>
    <name evidence="7" type="ORF">RJT34_12512</name>
</gene>
<evidence type="ECO:0000256" key="5">
    <source>
        <dbReference type="ARBA" id="ARBA00023180"/>
    </source>
</evidence>
<evidence type="ECO:0000256" key="1">
    <source>
        <dbReference type="ARBA" id="ARBA00004613"/>
    </source>
</evidence>
<feature type="chain" id="PRO_5043048709" description="Gamma-interferon-inducible lysosomal thiol reductase" evidence="6">
    <location>
        <begin position="25"/>
        <end position="241"/>
    </location>
</feature>
<keyword evidence="4 6" id="KW-0732">Signal</keyword>